<dbReference type="Gene3D" id="3.40.720.10">
    <property type="entry name" value="Alkaline Phosphatase, subunit A"/>
    <property type="match status" value="1"/>
</dbReference>
<keyword evidence="4" id="KW-0106">Calcium</keyword>
<dbReference type="GO" id="GO:0016740">
    <property type="term" value="F:transferase activity"/>
    <property type="evidence" value="ECO:0007669"/>
    <property type="project" value="UniProtKB-KW"/>
</dbReference>
<keyword evidence="7" id="KW-1185">Reference proteome</keyword>
<gene>
    <name evidence="6" type="ORF">G0Q06_03725</name>
</gene>
<evidence type="ECO:0000259" key="5">
    <source>
        <dbReference type="Pfam" id="PF00884"/>
    </source>
</evidence>
<proteinExistence type="inferred from homology"/>
<dbReference type="PANTHER" id="PTHR42693">
    <property type="entry name" value="ARYLSULFATASE FAMILY MEMBER"/>
    <property type="match status" value="1"/>
</dbReference>
<evidence type="ECO:0000313" key="7">
    <source>
        <dbReference type="Proteomes" id="UP000478417"/>
    </source>
</evidence>
<dbReference type="InterPro" id="IPR017850">
    <property type="entry name" value="Alkaline_phosphatase_core_sf"/>
</dbReference>
<dbReference type="Proteomes" id="UP000478417">
    <property type="component" value="Unassembled WGS sequence"/>
</dbReference>
<dbReference type="InterPro" id="IPR000917">
    <property type="entry name" value="Sulfatase_N"/>
</dbReference>
<organism evidence="6 7">
    <name type="scientific">Oceanipulchritudo coccoides</name>
    <dbReference type="NCBI Taxonomy" id="2706888"/>
    <lineage>
        <taxon>Bacteria</taxon>
        <taxon>Pseudomonadati</taxon>
        <taxon>Verrucomicrobiota</taxon>
        <taxon>Opitutia</taxon>
        <taxon>Puniceicoccales</taxon>
        <taxon>Oceanipulchritudinaceae</taxon>
        <taxon>Oceanipulchritudo</taxon>
    </lineage>
</organism>
<protein>
    <submittedName>
        <fullName evidence="6">Sulfatase-like hydrolase/transferase</fullName>
    </submittedName>
</protein>
<evidence type="ECO:0000256" key="2">
    <source>
        <dbReference type="ARBA" id="ARBA00022723"/>
    </source>
</evidence>
<dbReference type="PROSITE" id="PS00523">
    <property type="entry name" value="SULFATASE_1"/>
    <property type="match status" value="1"/>
</dbReference>
<feature type="domain" description="Sulfatase N-terminal" evidence="5">
    <location>
        <begin position="192"/>
        <end position="404"/>
    </location>
</feature>
<comment type="caution">
    <text evidence="6">The sequence shown here is derived from an EMBL/GenBank/DDBJ whole genome shotgun (WGS) entry which is preliminary data.</text>
</comment>
<comment type="similarity">
    <text evidence="1">Belongs to the sulfatase family.</text>
</comment>
<evidence type="ECO:0000256" key="1">
    <source>
        <dbReference type="ARBA" id="ARBA00008779"/>
    </source>
</evidence>
<accession>A0A6B2M1D6</accession>
<keyword evidence="6" id="KW-0808">Transferase</keyword>
<evidence type="ECO:0000313" key="6">
    <source>
        <dbReference type="EMBL" id="NDV61550.1"/>
    </source>
</evidence>
<evidence type="ECO:0000256" key="4">
    <source>
        <dbReference type="ARBA" id="ARBA00022837"/>
    </source>
</evidence>
<dbReference type="GO" id="GO:0046872">
    <property type="term" value="F:metal ion binding"/>
    <property type="evidence" value="ECO:0007669"/>
    <property type="project" value="UniProtKB-KW"/>
</dbReference>
<feature type="domain" description="Sulfatase N-terminal" evidence="5">
    <location>
        <begin position="23"/>
        <end position="160"/>
    </location>
</feature>
<keyword evidence="2" id="KW-0479">Metal-binding</keyword>
<dbReference type="PANTHER" id="PTHR42693:SF33">
    <property type="entry name" value="ARYLSULFATASE"/>
    <property type="match status" value="1"/>
</dbReference>
<dbReference type="RefSeq" id="WP_163962590.1">
    <property type="nucleotide sequence ID" value="NZ_JAAGNX010000001.1"/>
</dbReference>
<dbReference type="AlphaFoldDB" id="A0A6B2M1D6"/>
<dbReference type="EMBL" id="JAAGNX010000001">
    <property type="protein sequence ID" value="NDV61550.1"/>
    <property type="molecule type" value="Genomic_DNA"/>
</dbReference>
<keyword evidence="3 6" id="KW-0378">Hydrolase</keyword>
<dbReference type="GO" id="GO:0004065">
    <property type="term" value="F:arylsulfatase activity"/>
    <property type="evidence" value="ECO:0007669"/>
    <property type="project" value="TreeGrafter"/>
</dbReference>
<evidence type="ECO:0000256" key="3">
    <source>
        <dbReference type="ARBA" id="ARBA00022801"/>
    </source>
</evidence>
<sequence length="568" mass="63846">MSNLLKSLLPCLLATVSLQADQPNVVLIMADDIGTGWFPFHADRLQVNDLEPEILASYAEKRGHLGEVDPIEHIKAARNCMPFLDKLADEGIIFDNCFSTASLCAPSRAGLLTGTFQQEWGAYWNRDVDDYGIPADRVVMAEPLKAAGYTTAMIGKWHVAKKDPTLIEKAWTEELGESLPIPQFYKGRWPELRNILKGSGYQSSSFPGQHPLDRGFDYYYGFNSHDSKYFEAEELWENHERVPPRPPGEFLTDLLSDKATQFIDSAMKEDKPFFLYYAPMTLHGGIVPPPKHYSEKFDTGNRFTDEYAGHMLAMDEGIRQIFAALEANGELENTLFLFTTDNGCTLYDVPPYNAPNRGGKGTGWFGGLNVPLVIWGKSIKQTGITEEIISLADLMPTILDHADVAIPDGISGKSFIPYLTGEEEEGPRDFLNSVSIQSSRWSYYYEGNGENNTRDGIKAPLYAWHFDGTHLFMRVTPTRAGLYESLPDGLPAQVMLYDTSMDRQQRYNVAAKHWDKVEAMDEVMREWLAGLKEPVTSQQDDYHMLLTKVEKEPFIPESGSSGPDKSVR</sequence>
<name>A0A6B2M1D6_9BACT</name>
<dbReference type="SUPFAM" id="SSF53649">
    <property type="entry name" value="Alkaline phosphatase-like"/>
    <property type="match status" value="1"/>
</dbReference>
<dbReference type="InterPro" id="IPR024607">
    <property type="entry name" value="Sulfatase_CS"/>
</dbReference>
<dbReference type="PROSITE" id="PS00149">
    <property type="entry name" value="SULFATASE_2"/>
    <property type="match status" value="1"/>
</dbReference>
<dbReference type="InterPro" id="IPR050738">
    <property type="entry name" value="Sulfatase"/>
</dbReference>
<dbReference type="Pfam" id="PF00884">
    <property type="entry name" value="Sulfatase"/>
    <property type="match status" value="2"/>
</dbReference>
<reference evidence="6 7" key="1">
    <citation type="submission" date="2020-02" db="EMBL/GenBank/DDBJ databases">
        <title>Albibacoteraceae fam. nov., the first described family within the subdivision 4 Verrucomicrobia.</title>
        <authorList>
            <person name="Xi F."/>
        </authorList>
    </citation>
    <scope>NUCLEOTIDE SEQUENCE [LARGE SCALE GENOMIC DNA]</scope>
    <source>
        <strain evidence="6 7">CK1056</strain>
    </source>
</reference>